<name>A0A6M8T0U2_9NEIS</name>
<dbReference type="GO" id="GO:0005886">
    <property type="term" value="C:plasma membrane"/>
    <property type="evidence" value="ECO:0007669"/>
    <property type="project" value="UniProtKB-SubCell"/>
</dbReference>
<dbReference type="GO" id="GO:0009395">
    <property type="term" value="P:phospholipid catabolic process"/>
    <property type="evidence" value="ECO:0007669"/>
    <property type="project" value="UniProtKB-KW"/>
</dbReference>
<keyword evidence="2" id="KW-1133">Transmembrane helix</keyword>
<feature type="domain" description="YutG/PgpA" evidence="3">
    <location>
        <begin position="22"/>
        <end position="160"/>
    </location>
</feature>
<evidence type="ECO:0000256" key="2">
    <source>
        <dbReference type="SAM" id="Phobius"/>
    </source>
</evidence>
<organism evidence="4 5">
    <name type="scientific">Deefgea piscis</name>
    <dbReference type="NCBI Taxonomy" id="2739061"/>
    <lineage>
        <taxon>Bacteria</taxon>
        <taxon>Pseudomonadati</taxon>
        <taxon>Pseudomonadota</taxon>
        <taxon>Betaproteobacteria</taxon>
        <taxon>Neisseriales</taxon>
        <taxon>Chitinibacteraceae</taxon>
        <taxon>Deefgea</taxon>
    </lineage>
</organism>
<dbReference type="PANTHER" id="PTHR36305">
    <property type="entry name" value="PHOSPHATIDYLGLYCEROPHOSPHATASE A"/>
    <property type="match status" value="1"/>
</dbReference>
<dbReference type="RefSeq" id="WP_173534128.1">
    <property type="nucleotide sequence ID" value="NZ_CP054143.1"/>
</dbReference>
<evidence type="ECO:0000313" key="5">
    <source>
        <dbReference type="Proteomes" id="UP000504844"/>
    </source>
</evidence>
<dbReference type="GO" id="GO:0046872">
    <property type="term" value="F:metal ion binding"/>
    <property type="evidence" value="ECO:0007669"/>
    <property type="project" value="UniProtKB-KW"/>
</dbReference>
<dbReference type="EMBL" id="CP054143">
    <property type="protein sequence ID" value="QKJ67627.1"/>
    <property type="molecule type" value="Genomic_DNA"/>
</dbReference>
<dbReference type="InterPro" id="IPR026037">
    <property type="entry name" value="PgpA"/>
</dbReference>
<keyword evidence="1" id="KW-0997">Cell inner membrane</keyword>
<dbReference type="Proteomes" id="UP000504844">
    <property type="component" value="Chromosome"/>
</dbReference>
<dbReference type="CDD" id="cd06971">
    <property type="entry name" value="PgpA"/>
    <property type="match status" value="1"/>
</dbReference>
<dbReference type="SUPFAM" id="SSF101307">
    <property type="entry name" value="YutG-like"/>
    <property type="match status" value="1"/>
</dbReference>
<keyword evidence="1" id="KW-0378">Hydrolase</keyword>
<comment type="catalytic activity">
    <reaction evidence="1">
        <text>a 1,2-diacyl-sn-glycero-3-phospho-(1'-sn-glycero-3'-phosphate) + H2O = a 1,2-diacyl-sn-glycero-3-phospho-(1'-sn-glycerol) + phosphate</text>
        <dbReference type="Rhea" id="RHEA:33751"/>
        <dbReference type="ChEBI" id="CHEBI:15377"/>
        <dbReference type="ChEBI" id="CHEBI:43474"/>
        <dbReference type="ChEBI" id="CHEBI:60110"/>
        <dbReference type="ChEBI" id="CHEBI:64716"/>
        <dbReference type="EC" id="3.1.3.27"/>
    </reaction>
</comment>
<evidence type="ECO:0000313" key="4">
    <source>
        <dbReference type="EMBL" id="QKJ67627.1"/>
    </source>
</evidence>
<proteinExistence type="predicted"/>
<comment type="cofactor">
    <cofactor evidence="1">
        <name>Mg(2+)</name>
        <dbReference type="ChEBI" id="CHEBI:18420"/>
    </cofactor>
</comment>
<feature type="transmembrane region" description="Helical" evidence="2">
    <location>
        <begin position="95"/>
        <end position="118"/>
    </location>
</feature>
<dbReference type="Pfam" id="PF04608">
    <property type="entry name" value="PgpA"/>
    <property type="match status" value="1"/>
</dbReference>
<keyword evidence="1" id="KW-0443">Lipid metabolism</keyword>
<dbReference type="EC" id="3.1.3.27" evidence="1"/>
<keyword evidence="5" id="KW-1185">Reference proteome</keyword>
<keyword evidence="1" id="KW-0595">Phospholipid degradation</keyword>
<dbReference type="PANTHER" id="PTHR36305:SF1">
    <property type="entry name" value="PHOSPHATIDYLGLYCEROPHOSPHATASE A"/>
    <property type="match status" value="1"/>
</dbReference>
<reference evidence="4 5" key="1">
    <citation type="submission" date="2020-05" db="EMBL/GenBank/DDBJ databases">
        <title>Complete genome sequence of Deefgea sp. D17.</title>
        <authorList>
            <person name="Bae J.-W."/>
            <person name="Han J.E."/>
        </authorList>
    </citation>
    <scope>NUCLEOTIDE SEQUENCE [LARGE SCALE GENOMIC DNA]</scope>
    <source>
        <strain evidence="4 5">D17</strain>
    </source>
</reference>
<keyword evidence="1" id="KW-0460">Magnesium</keyword>
<evidence type="ECO:0000256" key="1">
    <source>
        <dbReference type="PIRNR" id="PIRNR006162"/>
    </source>
</evidence>
<keyword evidence="1 2" id="KW-0472">Membrane</keyword>
<accession>A0A6M8T0U2</accession>
<keyword evidence="1" id="KW-1208">Phospholipid metabolism</keyword>
<gene>
    <name evidence="4" type="ORF">HQN60_13400</name>
</gene>
<dbReference type="InterPro" id="IPR007686">
    <property type="entry name" value="YutG/PgpA"/>
</dbReference>
<dbReference type="PIRSF" id="PIRSF006162">
    <property type="entry name" value="PgpA"/>
    <property type="match status" value="1"/>
</dbReference>
<protein>
    <recommendedName>
        <fullName evidence="1">Phosphatidylglycerophosphatase A</fullName>
        <ecNumber evidence="1">3.1.3.27</ecNumber>
    </recommendedName>
    <alternativeName>
        <fullName evidence="1">Phosphatidylglycerolphosphate phosphatase A</fullName>
    </alternativeName>
</protein>
<keyword evidence="1" id="KW-0442">Lipid degradation</keyword>
<keyword evidence="1 2" id="KW-0812">Transmembrane</keyword>
<evidence type="ECO:0000259" key="3">
    <source>
        <dbReference type="Pfam" id="PF04608"/>
    </source>
</evidence>
<dbReference type="GO" id="GO:0008962">
    <property type="term" value="F:phosphatidylglycerophosphatase activity"/>
    <property type="evidence" value="ECO:0007669"/>
    <property type="project" value="UniProtKB-EC"/>
</dbReference>
<dbReference type="AlphaFoldDB" id="A0A6M8T0U2"/>
<dbReference type="KEGG" id="dee:HQN60_13400"/>
<comment type="subcellular location">
    <subcellularLocation>
        <location evidence="1">Cell inner membrane</location>
        <topology evidence="1">Multi-pass membrane protein</topology>
    </subcellularLocation>
</comment>
<dbReference type="UniPathway" id="UPA00084">
    <property type="reaction ID" value="UER00504"/>
</dbReference>
<sequence length="164" mass="18032">MKKQPQIAVNLRFLLAHPAHFIALGFGSGLAKVAPGTWGTLAALPLFALLQYFFTPLTIALLCIPAFIIGTWAAELTGRNLGVSDYGGIVIDEIVAMWLVLCIAPPTALAWVLAFVLFRVFDILKPWPIRWLDQYVKGGFGVMIDDILAAVFAMIPLYLLRAYL</sequence>
<comment type="pathway">
    <text evidence="1">Phospholipid metabolism; phosphatidylglycerol biosynthesis; phosphatidylglycerol from CDP-diacylglycerol: step 2/2.</text>
</comment>
<dbReference type="GO" id="GO:0006655">
    <property type="term" value="P:phosphatidylglycerol biosynthetic process"/>
    <property type="evidence" value="ECO:0007669"/>
    <property type="project" value="UniProtKB-UniPathway"/>
</dbReference>
<dbReference type="InterPro" id="IPR036681">
    <property type="entry name" value="PgpA-like_sf"/>
</dbReference>
<keyword evidence="1" id="KW-0479">Metal-binding</keyword>
<feature type="transmembrane region" description="Helical" evidence="2">
    <location>
        <begin position="138"/>
        <end position="160"/>
    </location>
</feature>
<feature type="transmembrane region" description="Helical" evidence="2">
    <location>
        <begin position="49"/>
        <end position="74"/>
    </location>
</feature>
<keyword evidence="1" id="KW-1003">Cell membrane</keyword>
<comment type="function">
    <text evidence="1">Lipid phosphatase which dephosphorylates phosphatidylglycerophosphate (PGP) to phosphatidylglycerol (PG).</text>
</comment>